<dbReference type="SUPFAM" id="SSF52799">
    <property type="entry name" value="(Phosphotyrosine protein) phosphatases II"/>
    <property type="match status" value="1"/>
</dbReference>
<evidence type="ECO:0000259" key="7">
    <source>
        <dbReference type="PROSITE" id="PS50056"/>
    </source>
</evidence>
<dbReference type="PROSITE" id="PS00383">
    <property type="entry name" value="TYR_PHOSPHATASE_1"/>
    <property type="match status" value="1"/>
</dbReference>
<dbReference type="SUPFAM" id="SSF52821">
    <property type="entry name" value="Rhodanese/Cell cycle control phosphatase"/>
    <property type="match status" value="1"/>
</dbReference>
<organism evidence="9 10">
    <name type="scientific">Lagenidium giganteum</name>
    <dbReference type="NCBI Taxonomy" id="4803"/>
    <lineage>
        <taxon>Eukaryota</taxon>
        <taxon>Sar</taxon>
        <taxon>Stramenopiles</taxon>
        <taxon>Oomycota</taxon>
        <taxon>Peronosporomycetes</taxon>
        <taxon>Pythiales</taxon>
        <taxon>Pythiaceae</taxon>
    </lineage>
</organism>
<dbReference type="GO" id="GO:0005737">
    <property type="term" value="C:cytoplasm"/>
    <property type="evidence" value="ECO:0007669"/>
    <property type="project" value="TreeGrafter"/>
</dbReference>
<feature type="compositionally biased region" description="Low complexity" evidence="5">
    <location>
        <begin position="20"/>
        <end position="33"/>
    </location>
</feature>
<dbReference type="Pfam" id="PF00581">
    <property type="entry name" value="Rhodanese"/>
    <property type="match status" value="1"/>
</dbReference>
<keyword evidence="3" id="KW-0378">Hydrolase</keyword>
<sequence length="394" mass="44221">MPMLGWGSGSKKYPRLEPQNSNSSDSVGSAGDVDVTEQSVATSLALEDVADSALTPVSPRKLKRRLNVPPISVTTLYNRLQTSGVVVVDCRSVEQYMSGYVLGALHCPHVRWKRKTVNQVLQLTGNELLLEKLSNRDLMEVVVVGSNRSSSPLLYKRDWGYKFARLLLAEGRVFSVQFLAQGFHFFAKKYPFLLMSSPLLCVGLGDPQSKLKNASTMQYPNEIIDSFMYLGNFWQANSEEVIRALDVTHIVNMGAITDDRTKFDGVEYLDIDIKDKECVDIRDQFEPVMEFIEAAAKAHGRVLIHCVQGVSRSSTIVIWYVMLTTKCTLSAAYSYVLKRRPLIFPNRGFMEQLMENERELYGAESVNMDELDLLQHGLLPPMDRAGSALRNSFA</sequence>
<dbReference type="AlphaFoldDB" id="A0AAV2YY61"/>
<gene>
    <name evidence="9" type="ORF">N0F65_000683</name>
</gene>
<dbReference type="Gene3D" id="3.40.250.10">
    <property type="entry name" value="Rhodanese-like domain"/>
    <property type="match status" value="1"/>
</dbReference>
<dbReference type="InterPro" id="IPR016130">
    <property type="entry name" value="Tyr_Pase_AS"/>
</dbReference>
<evidence type="ECO:0000256" key="3">
    <source>
        <dbReference type="ARBA" id="ARBA00022801"/>
    </source>
</evidence>
<dbReference type="Pfam" id="PF00782">
    <property type="entry name" value="DSPc"/>
    <property type="match status" value="1"/>
</dbReference>
<evidence type="ECO:0000313" key="10">
    <source>
        <dbReference type="Proteomes" id="UP001146120"/>
    </source>
</evidence>
<keyword evidence="4" id="KW-0904">Protein phosphatase</keyword>
<dbReference type="CDD" id="cd14498">
    <property type="entry name" value="DSP"/>
    <property type="match status" value="1"/>
</dbReference>
<evidence type="ECO:0000256" key="4">
    <source>
        <dbReference type="ARBA" id="ARBA00022912"/>
    </source>
</evidence>
<dbReference type="PANTHER" id="PTHR10159">
    <property type="entry name" value="DUAL SPECIFICITY PROTEIN PHOSPHATASE"/>
    <property type="match status" value="1"/>
</dbReference>
<dbReference type="PROSITE" id="PS50206">
    <property type="entry name" value="RHODANESE_3"/>
    <property type="match status" value="1"/>
</dbReference>
<proteinExistence type="inferred from homology"/>
<reference evidence="9" key="1">
    <citation type="submission" date="2022-11" db="EMBL/GenBank/DDBJ databases">
        <authorList>
            <person name="Morgan W.R."/>
            <person name="Tartar A."/>
        </authorList>
    </citation>
    <scope>NUCLEOTIDE SEQUENCE</scope>
    <source>
        <strain evidence="9">ARSEF 373</strain>
    </source>
</reference>
<feature type="domain" description="Tyrosine specific protein phosphatases" evidence="7">
    <location>
        <begin position="283"/>
        <end position="341"/>
    </location>
</feature>
<dbReference type="InterPro" id="IPR029021">
    <property type="entry name" value="Prot-tyrosine_phosphatase-like"/>
</dbReference>
<protein>
    <recommendedName>
        <fullName evidence="2">protein-tyrosine-phosphatase</fullName>
        <ecNumber evidence="2">3.1.3.48</ecNumber>
    </recommendedName>
</protein>
<reference evidence="9" key="2">
    <citation type="journal article" date="2023" name="Microbiol Resour">
        <title>Decontamination and Annotation of the Draft Genome Sequence of the Oomycete Lagenidium giganteum ARSEF 373.</title>
        <authorList>
            <person name="Morgan W.R."/>
            <person name="Tartar A."/>
        </authorList>
    </citation>
    <scope>NUCLEOTIDE SEQUENCE</scope>
    <source>
        <strain evidence="9">ARSEF 373</strain>
    </source>
</reference>
<evidence type="ECO:0000259" key="6">
    <source>
        <dbReference type="PROSITE" id="PS50054"/>
    </source>
</evidence>
<dbReference type="EC" id="3.1.3.48" evidence="2"/>
<dbReference type="PROSITE" id="PS50056">
    <property type="entry name" value="TYR_PHOSPHATASE_2"/>
    <property type="match status" value="1"/>
</dbReference>
<keyword evidence="10" id="KW-1185">Reference proteome</keyword>
<dbReference type="GO" id="GO:0043409">
    <property type="term" value="P:negative regulation of MAPK cascade"/>
    <property type="evidence" value="ECO:0007669"/>
    <property type="project" value="TreeGrafter"/>
</dbReference>
<feature type="region of interest" description="Disordered" evidence="5">
    <location>
        <begin position="1"/>
        <end position="33"/>
    </location>
</feature>
<evidence type="ECO:0000259" key="8">
    <source>
        <dbReference type="PROSITE" id="PS50206"/>
    </source>
</evidence>
<dbReference type="PROSITE" id="PS50054">
    <property type="entry name" value="TYR_PHOSPHATASE_DUAL"/>
    <property type="match status" value="1"/>
</dbReference>
<evidence type="ECO:0000256" key="5">
    <source>
        <dbReference type="SAM" id="MobiDB-lite"/>
    </source>
</evidence>
<dbReference type="SMART" id="SM00195">
    <property type="entry name" value="DSPc"/>
    <property type="match status" value="1"/>
</dbReference>
<evidence type="ECO:0000256" key="1">
    <source>
        <dbReference type="ARBA" id="ARBA00008601"/>
    </source>
</evidence>
<dbReference type="InterPro" id="IPR036873">
    <property type="entry name" value="Rhodanese-like_dom_sf"/>
</dbReference>
<evidence type="ECO:0000256" key="2">
    <source>
        <dbReference type="ARBA" id="ARBA00013064"/>
    </source>
</evidence>
<feature type="domain" description="Rhodanese" evidence="8">
    <location>
        <begin position="81"/>
        <end position="194"/>
    </location>
</feature>
<dbReference type="Proteomes" id="UP001146120">
    <property type="component" value="Unassembled WGS sequence"/>
</dbReference>
<comment type="similarity">
    <text evidence="1">Belongs to the protein-tyrosine phosphatase family. Non-receptor class dual specificity subfamily.</text>
</comment>
<evidence type="ECO:0000313" key="9">
    <source>
        <dbReference type="EMBL" id="DAZ98364.1"/>
    </source>
</evidence>
<dbReference type="Gene3D" id="3.90.190.10">
    <property type="entry name" value="Protein tyrosine phosphatase superfamily"/>
    <property type="match status" value="1"/>
</dbReference>
<dbReference type="InterPro" id="IPR020422">
    <property type="entry name" value="TYR_PHOSPHATASE_DUAL_dom"/>
</dbReference>
<dbReference type="InterPro" id="IPR000387">
    <property type="entry name" value="Tyr_Pase_dom"/>
</dbReference>
<dbReference type="GO" id="GO:0004725">
    <property type="term" value="F:protein tyrosine phosphatase activity"/>
    <property type="evidence" value="ECO:0007669"/>
    <property type="project" value="UniProtKB-EC"/>
</dbReference>
<comment type="caution">
    <text evidence="9">The sequence shown here is derived from an EMBL/GenBank/DDBJ whole genome shotgun (WGS) entry which is preliminary data.</text>
</comment>
<dbReference type="PANTHER" id="PTHR10159:SF525">
    <property type="entry name" value="MAP KINASE PHOSPHATASE WITH LEUCINE-RICH REPEATS PROTEIN 3"/>
    <property type="match status" value="1"/>
</dbReference>
<dbReference type="InterPro" id="IPR000340">
    <property type="entry name" value="Dual-sp_phosphatase_cat-dom"/>
</dbReference>
<name>A0AAV2YY61_9STRA</name>
<feature type="domain" description="Tyrosine-protein phosphatase" evidence="6">
    <location>
        <begin position="219"/>
        <end position="362"/>
    </location>
</feature>
<accession>A0AAV2YY61</accession>
<dbReference type="EMBL" id="DAKRPA010000108">
    <property type="protein sequence ID" value="DAZ98364.1"/>
    <property type="molecule type" value="Genomic_DNA"/>
</dbReference>
<dbReference type="InterPro" id="IPR001763">
    <property type="entry name" value="Rhodanese-like_dom"/>
</dbReference>